<evidence type="ECO:0000313" key="2">
    <source>
        <dbReference type="EMBL" id="MBW62808.1"/>
    </source>
</evidence>
<name>A0A2M4CCY7_9DIPT</name>
<keyword evidence="1" id="KW-0732">Signal</keyword>
<organism evidence="2">
    <name type="scientific">Anopheles marajoara</name>
    <dbReference type="NCBI Taxonomy" id="58244"/>
    <lineage>
        <taxon>Eukaryota</taxon>
        <taxon>Metazoa</taxon>
        <taxon>Ecdysozoa</taxon>
        <taxon>Arthropoda</taxon>
        <taxon>Hexapoda</taxon>
        <taxon>Insecta</taxon>
        <taxon>Pterygota</taxon>
        <taxon>Neoptera</taxon>
        <taxon>Endopterygota</taxon>
        <taxon>Diptera</taxon>
        <taxon>Nematocera</taxon>
        <taxon>Culicoidea</taxon>
        <taxon>Culicidae</taxon>
        <taxon>Anophelinae</taxon>
        <taxon>Anopheles</taxon>
    </lineage>
</organism>
<evidence type="ECO:0000256" key="1">
    <source>
        <dbReference type="SAM" id="SignalP"/>
    </source>
</evidence>
<accession>A0A2M4CCY7</accession>
<protein>
    <submittedName>
        <fullName evidence="2">Putative secreted protein</fullName>
    </submittedName>
</protein>
<feature type="signal peptide" evidence="1">
    <location>
        <begin position="1"/>
        <end position="18"/>
    </location>
</feature>
<dbReference type="AlphaFoldDB" id="A0A2M4CCY7"/>
<proteinExistence type="predicted"/>
<sequence length="79" mass="8978">MFVLLYCLFASFCPETHPGGPVLAGILQSRHARCDTAVPLVVDDRSLRWLIASVFWCYAERYSIRSSAYQQKKGGRPDR</sequence>
<dbReference type="EMBL" id="GGFJ01013667">
    <property type="protein sequence ID" value="MBW62808.1"/>
    <property type="molecule type" value="Transcribed_RNA"/>
</dbReference>
<reference evidence="2" key="1">
    <citation type="submission" date="2018-01" db="EMBL/GenBank/DDBJ databases">
        <title>An insight into the sialome of Amazonian anophelines.</title>
        <authorList>
            <person name="Ribeiro J.M."/>
            <person name="Scarpassa V."/>
            <person name="Calvo E."/>
        </authorList>
    </citation>
    <scope>NUCLEOTIDE SEQUENCE</scope>
    <source>
        <tissue evidence="2">Salivary glands</tissue>
    </source>
</reference>
<feature type="chain" id="PRO_5014954200" evidence="1">
    <location>
        <begin position="19"/>
        <end position="79"/>
    </location>
</feature>